<dbReference type="KEGG" id="pmf:P9303_16291"/>
<dbReference type="STRING" id="59922.P9303_16291"/>
<sequence length="56" mass="6048">MGQARKSLALLKGLISELGEAWLRHEPDLGVLYVSGSALQLLPFQIISLASSIKDL</sequence>
<evidence type="ECO:0000313" key="1">
    <source>
        <dbReference type="EMBL" id="ABM78373.1"/>
    </source>
</evidence>
<gene>
    <name evidence="1" type="ordered locus">P9303_16291</name>
</gene>
<protein>
    <submittedName>
        <fullName evidence="1">Uncharacterized protein</fullName>
    </submittedName>
</protein>
<name>A2CA63_PROM3</name>
<accession>A2CA63</accession>
<proteinExistence type="predicted"/>
<organism evidence="1 2">
    <name type="scientific">Prochlorococcus marinus (strain MIT 9303)</name>
    <dbReference type="NCBI Taxonomy" id="59922"/>
    <lineage>
        <taxon>Bacteria</taxon>
        <taxon>Bacillati</taxon>
        <taxon>Cyanobacteriota</taxon>
        <taxon>Cyanophyceae</taxon>
        <taxon>Synechococcales</taxon>
        <taxon>Prochlorococcaceae</taxon>
        <taxon>Prochlorococcus</taxon>
    </lineage>
</organism>
<dbReference type="Proteomes" id="UP000002274">
    <property type="component" value="Chromosome"/>
</dbReference>
<evidence type="ECO:0000313" key="2">
    <source>
        <dbReference type="Proteomes" id="UP000002274"/>
    </source>
</evidence>
<dbReference type="AlphaFoldDB" id="A2CA63"/>
<dbReference type="EMBL" id="CP000554">
    <property type="protein sequence ID" value="ABM78373.1"/>
    <property type="molecule type" value="Genomic_DNA"/>
</dbReference>
<reference evidence="1 2" key="1">
    <citation type="journal article" date="2007" name="PLoS Genet.">
        <title>Patterns and implications of gene gain and loss in the evolution of Prochlorococcus.</title>
        <authorList>
            <person name="Kettler G.C."/>
            <person name="Martiny A.C."/>
            <person name="Huang K."/>
            <person name="Zucker J."/>
            <person name="Coleman M.L."/>
            <person name="Rodrigue S."/>
            <person name="Chen F."/>
            <person name="Lapidus A."/>
            <person name="Ferriera S."/>
            <person name="Johnson J."/>
            <person name="Steglich C."/>
            <person name="Church G.M."/>
            <person name="Richardson P."/>
            <person name="Chisholm S.W."/>
        </authorList>
    </citation>
    <scope>NUCLEOTIDE SEQUENCE [LARGE SCALE GENOMIC DNA]</scope>
    <source>
        <strain evidence="1 2">MIT 9303</strain>
    </source>
</reference>
<dbReference type="HOGENOM" id="CLU_3010686_0_0_3"/>